<name>A0ABN7RNE9_THEXY</name>
<dbReference type="InterPro" id="IPR036388">
    <property type="entry name" value="WH-like_DNA-bd_sf"/>
</dbReference>
<evidence type="ECO:0000256" key="3">
    <source>
        <dbReference type="ARBA" id="ARBA00023125"/>
    </source>
</evidence>
<dbReference type="Pfam" id="PF03466">
    <property type="entry name" value="LysR_substrate"/>
    <property type="match status" value="1"/>
</dbReference>
<dbReference type="SUPFAM" id="SSF46785">
    <property type="entry name" value="Winged helix' DNA-binding domain"/>
    <property type="match status" value="1"/>
</dbReference>
<dbReference type="InterPro" id="IPR036390">
    <property type="entry name" value="WH_DNA-bd_sf"/>
</dbReference>
<dbReference type="InterPro" id="IPR005119">
    <property type="entry name" value="LysR_subst-bd"/>
</dbReference>
<protein>
    <submittedName>
        <fullName evidence="6">Transcriptional regulator-like protein</fullName>
    </submittedName>
</protein>
<keyword evidence="4" id="KW-0804">Transcription</keyword>
<proteinExistence type="inferred from homology"/>
<feature type="domain" description="HTH lysR-type" evidence="5">
    <location>
        <begin position="1"/>
        <end position="58"/>
    </location>
</feature>
<keyword evidence="3" id="KW-0238">DNA-binding</keyword>
<evidence type="ECO:0000256" key="2">
    <source>
        <dbReference type="ARBA" id="ARBA00023015"/>
    </source>
</evidence>
<dbReference type="CDD" id="cd05466">
    <property type="entry name" value="PBP2_LTTR_substrate"/>
    <property type="match status" value="1"/>
</dbReference>
<dbReference type="Pfam" id="PF00126">
    <property type="entry name" value="HTH_1"/>
    <property type="match status" value="1"/>
</dbReference>
<evidence type="ECO:0000313" key="6">
    <source>
        <dbReference type="EMBL" id="CAG5079493.1"/>
    </source>
</evidence>
<comment type="similarity">
    <text evidence="1">Belongs to the LysR transcriptional regulatory family.</text>
</comment>
<dbReference type="Gene3D" id="3.40.190.290">
    <property type="match status" value="1"/>
</dbReference>
<gene>
    <name evidence="6" type="primary">txxe 543</name>
    <name evidence="6" type="ORF">TXXE_03235</name>
</gene>
<keyword evidence="2" id="KW-0805">Transcription regulation</keyword>
<dbReference type="PROSITE" id="PS50931">
    <property type="entry name" value="HTH_LYSR"/>
    <property type="match status" value="1"/>
</dbReference>
<accession>A0ABN7RNE9</accession>
<dbReference type="EMBL" id="CAJRAY010000017">
    <property type="protein sequence ID" value="CAG5079493.1"/>
    <property type="molecule type" value="Genomic_DNA"/>
</dbReference>
<dbReference type="Gene3D" id="1.10.10.10">
    <property type="entry name" value="Winged helix-like DNA-binding domain superfamily/Winged helix DNA-binding domain"/>
    <property type="match status" value="1"/>
</dbReference>
<sequence>MDIRQLRYFLAVAEEGQVTRAARKLNMEQPPLSRQLRMMEEELGVDLFDRSGRRMTLTPAGERLRSRAEQLLRLFGEIVTEVKELHEGITGTLSIGAVVSCVSLLPPRIKQFRETYPGVTFKITEGDHELLGDRLSRRAVELVVARLPFEAPDVDHGYEIFPLPSEPFEAVIPEDWLPHPAPGGIRMRELAEWPFLTLRTDRTKAMHERIVSECRRHGFEPRIIAECSSVAVISSLLSAGLGVALLPRSVLAAFPPAGTKTIRLADSSLSSEVGILWLKDRYLSRSARLFIDSFREGG</sequence>
<evidence type="ECO:0000256" key="1">
    <source>
        <dbReference type="ARBA" id="ARBA00009437"/>
    </source>
</evidence>
<evidence type="ECO:0000313" key="7">
    <source>
        <dbReference type="Proteomes" id="UP000681526"/>
    </source>
</evidence>
<dbReference type="PANTHER" id="PTHR30346">
    <property type="entry name" value="TRANSCRIPTIONAL DUAL REGULATOR HCAR-RELATED"/>
    <property type="match status" value="1"/>
</dbReference>
<dbReference type="RefSeq" id="WP_213483447.1">
    <property type="nucleotide sequence ID" value="NZ_CAJRAY010000017.1"/>
</dbReference>
<dbReference type="PANTHER" id="PTHR30346:SF28">
    <property type="entry name" value="HTH-TYPE TRANSCRIPTIONAL REGULATOR CYNR"/>
    <property type="match status" value="1"/>
</dbReference>
<dbReference type="SUPFAM" id="SSF53850">
    <property type="entry name" value="Periplasmic binding protein-like II"/>
    <property type="match status" value="1"/>
</dbReference>
<evidence type="ECO:0000259" key="5">
    <source>
        <dbReference type="PROSITE" id="PS50931"/>
    </source>
</evidence>
<organism evidence="6 7">
    <name type="scientific">Thermobacillus xylanilyticus</name>
    <dbReference type="NCBI Taxonomy" id="76633"/>
    <lineage>
        <taxon>Bacteria</taxon>
        <taxon>Bacillati</taxon>
        <taxon>Bacillota</taxon>
        <taxon>Bacilli</taxon>
        <taxon>Bacillales</taxon>
        <taxon>Paenibacillaceae</taxon>
        <taxon>Thermobacillus</taxon>
    </lineage>
</organism>
<dbReference type="InterPro" id="IPR000847">
    <property type="entry name" value="LysR_HTH_N"/>
</dbReference>
<evidence type="ECO:0000256" key="4">
    <source>
        <dbReference type="ARBA" id="ARBA00023163"/>
    </source>
</evidence>
<comment type="caution">
    <text evidence="6">The sequence shown here is derived from an EMBL/GenBank/DDBJ whole genome shotgun (WGS) entry which is preliminary data.</text>
</comment>
<keyword evidence="7" id="KW-1185">Reference proteome</keyword>
<dbReference type="PRINTS" id="PR00039">
    <property type="entry name" value="HTHLYSR"/>
</dbReference>
<reference evidence="6 7" key="1">
    <citation type="submission" date="2021-04" db="EMBL/GenBank/DDBJ databases">
        <authorList>
            <person name="Rakotoarivonina H."/>
        </authorList>
    </citation>
    <scope>NUCLEOTIDE SEQUENCE [LARGE SCALE GENOMIC DNA]</scope>
    <source>
        <strain evidence="6 7">XE</strain>
    </source>
</reference>
<dbReference type="Proteomes" id="UP000681526">
    <property type="component" value="Unassembled WGS sequence"/>
</dbReference>